<feature type="transmembrane region" description="Helical" evidence="1">
    <location>
        <begin position="228"/>
        <end position="250"/>
    </location>
</feature>
<feature type="transmembrane region" description="Helical" evidence="1">
    <location>
        <begin position="299"/>
        <end position="318"/>
    </location>
</feature>
<keyword evidence="1" id="KW-0812">Transmembrane</keyword>
<feature type="chain" id="PRO_5014791700" description="PEGA domain-containing protein" evidence="2">
    <location>
        <begin position="24"/>
        <end position="356"/>
    </location>
</feature>
<evidence type="ECO:0000313" key="4">
    <source>
        <dbReference type="Proteomes" id="UP000238348"/>
    </source>
</evidence>
<evidence type="ECO:0008006" key="5">
    <source>
        <dbReference type="Google" id="ProtNLM"/>
    </source>
</evidence>
<name>A0A2L0F301_SORCE</name>
<evidence type="ECO:0000256" key="1">
    <source>
        <dbReference type="SAM" id="Phobius"/>
    </source>
</evidence>
<protein>
    <recommendedName>
        <fullName evidence="5">PEGA domain-containing protein</fullName>
    </recommendedName>
</protein>
<keyword evidence="1" id="KW-1133">Transmembrane helix</keyword>
<organism evidence="3 4">
    <name type="scientific">Sorangium cellulosum</name>
    <name type="common">Polyangium cellulosum</name>
    <dbReference type="NCBI Taxonomy" id="56"/>
    <lineage>
        <taxon>Bacteria</taxon>
        <taxon>Pseudomonadati</taxon>
        <taxon>Myxococcota</taxon>
        <taxon>Polyangia</taxon>
        <taxon>Polyangiales</taxon>
        <taxon>Polyangiaceae</taxon>
        <taxon>Sorangium</taxon>
    </lineage>
</organism>
<dbReference type="Proteomes" id="UP000238348">
    <property type="component" value="Chromosome"/>
</dbReference>
<keyword evidence="1" id="KW-0472">Membrane</keyword>
<sequence length="356" mass="37096">MQTKQSSAVLVCILMSFATPASSADPPGVSLPPSSAKGGAPAQTATARLLFSAGTEAYYRKDWSQCRTKLLAAWDILKHWQIAVNLGECELELGFHRDAAEHLAYALRTMPAKAGAEKRVAVESLLDKLAAHIVTLTLTIDPPDAEVFVGGKSLGRGPFEAPVYLDANTRHTLVIRAEGRKEHRESIDGRPGLRWDVVQRLDPAAAPPPPPPLPKPVPVPGMPAPSKLPAIVMGALAVLGLTSGTTLLVAGSSKRSEAEQLAAGIKKGGCAADATPVDAQCAQVEHVARVSDARHNGGVAFLVGGGLAAVGAVSYLLLSPGLFEQRSRSPQQNGPRVRVAPVASGHSGGVLVKGVF</sequence>
<evidence type="ECO:0000256" key="2">
    <source>
        <dbReference type="SAM" id="SignalP"/>
    </source>
</evidence>
<reference evidence="3 4" key="1">
    <citation type="submission" date="2015-09" db="EMBL/GenBank/DDBJ databases">
        <title>Sorangium comparison.</title>
        <authorList>
            <person name="Zaburannyi N."/>
            <person name="Bunk B."/>
            <person name="Overmann J."/>
            <person name="Mueller R."/>
        </authorList>
    </citation>
    <scope>NUCLEOTIDE SEQUENCE [LARGE SCALE GENOMIC DNA]</scope>
    <source>
        <strain evidence="3 4">So ce26</strain>
    </source>
</reference>
<evidence type="ECO:0000313" key="3">
    <source>
        <dbReference type="EMBL" id="AUX45930.1"/>
    </source>
</evidence>
<accession>A0A2L0F301</accession>
<dbReference type="AlphaFoldDB" id="A0A2L0F301"/>
<keyword evidence="2" id="KW-0732">Signal</keyword>
<feature type="signal peptide" evidence="2">
    <location>
        <begin position="1"/>
        <end position="23"/>
    </location>
</feature>
<gene>
    <name evidence="3" type="ORF">SOCE26_074320</name>
</gene>
<proteinExistence type="predicted"/>
<dbReference type="EMBL" id="CP012673">
    <property type="protein sequence ID" value="AUX45930.1"/>
    <property type="molecule type" value="Genomic_DNA"/>
</dbReference>